<proteinExistence type="predicted"/>
<reference evidence="4" key="1">
    <citation type="journal article" date="2014" name="Int. J. Syst. Evol. Microbiol.">
        <title>Complete genome sequence of Corynebacterium casei LMG S-19264T (=DSM 44701T), isolated from a smear-ripened cheese.</title>
        <authorList>
            <consortium name="US DOE Joint Genome Institute (JGI-PGF)"/>
            <person name="Walter F."/>
            <person name="Albersmeier A."/>
            <person name="Kalinowski J."/>
            <person name="Ruckert C."/>
        </authorList>
    </citation>
    <scope>NUCLEOTIDE SEQUENCE</scope>
    <source>
        <strain evidence="4">JCM 4646</strain>
    </source>
</reference>
<dbReference type="Gene3D" id="3.40.50.12780">
    <property type="entry name" value="N-terminal domain of ligase-like"/>
    <property type="match status" value="1"/>
</dbReference>
<dbReference type="Proteomes" id="UP000617734">
    <property type="component" value="Unassembled WGS sequence"/>
</dbReference>
<dbReference type="GO" id="GO:0043041">
    <property type="term" value="P:amino acid activation for nonribosomal peptide biosynthetic process"/>
    <property type="evidence" value="ECO:0007669"/>
    <property type="project" value="TreeGrafter"/>
</dbReference>
<dbReference type="InterPro" id="IPR025110">
    <property type="entry name" value="AMP-bd_C"/>
</dbReference>
<dbReference type="CDD" id="cd05930">
    <property type="entry name" value="A_NRPS"/>
    <property type="match status" value="1"/>
</dbReference>
<dbReference type="InterPro" id="IPR000873">
    <property type="entry name" value="AMP-dep_synth/lig_dom"/>
</dbReference>
<feature type="region of interest" description="Disordered" evidence="1">
    <location>
        <begin position="121"/>
        <end position="155"/>
    </location>
</feature>
<evidence type="ECO:0000259" key="3">
    <source>
        <dbReference type="Pfam" id="PF13193"/>
    </source>
</evidence>
<evidence type="ECO:0000313" key="4">
    <source>
        <dbReference type="EMBL" id="GHH77298.1"/>
    </source>
</evidence>
<dbReference type="Pfam" id="PF13193">
    <property type="entry name" value="AMP-binding_C"/>
    <property type="match status" value="1"/>
</dbReference>
<dbReference type="PANTHER" id="PTHR45527:SF1">
    <property type="entry name" value="FATTY ACID SYNTHASE"/>
    <property type="match status" value="1"/>
</dbReference>
<reference evidence="4" key="2">
    <citation type="submission" date="2020-09" db="EMBL/GenBank/DDBJ databases">
        <authorList>
            <person name="Sun Q."/>
            <person name="Ohkuma M."/>
        </authorList>
    </citation>
    <scope>NUCLEOTIDE SEQUENCE</scope>
    <source>
        <strain evidence="4">JCM 4646</strain>
    </source>
</reference>
<evidence type="ECO:0008006" key="6">
    <source>
        <dbReference type="Google" id="ProtNLM"/>
    </source>
</evidence>
<dbReference type="GO" id="GO:0005737">
    <property type="term" value="C:cytoplasm"/>
    <property type="evidence" value="ECO:0007669"/>
    <property type="project" value="TreeGrafter"/>
</dbReference>
<name>A0A919G4C2_9ACTN</name>
<protein>
    <recommendedName>
        <fullName evidence="6">Acyl-CoA synthetase</fullName>
    </recommendedName>
</protein>
<dbReference type="Pfam" id="PF00501">
    <property type="entry name" value="AMP-binding"/>
    <property type="match status" value="1"/>
</dbReference>
<gene>
    <name evidence="4" type="ORF">GCM10018781_50520</name>
</gene>
<dbReference type="GO" id="GO:0031177">
    <property type="term" value="F:phosphopantetheine binding"/>
    <property type="evidence" value="ECO:0007669"/>
    <property type="project" value="TreeGrafter"/>
</dbReference>
<sequence>MIDVFTESVIRHPDRPALVHHGRVLSYRRLHELANTLAGRLGDRPGVVAVAATRTPETVVGLLGVLASGGAYCPVDPAFPFERQQAMVKAAGCRTMLAADSGPATRLGLVPVGLGPFAELPANPAELAPTGNSPSHRAGPPAPPDNPRLPAPGRTAAGAEDPAYILFTSGSTGRPKPVVTPRRAVSATVHSLRGLFGLTPEDRVLQFASLNWDTCFEEILPALTTGAALVLDAEAHSGSFPRFLRMVERERITVLDLPTAFWHELVLHLAEGGPGLPACVRLLVIGGEAASPARLADWSALDTGRIRLVNTYGCTETTLITHAVDLHGPGAPSPGREWDGRTNAPIGRALPHVVQRISEQGELIIGGPAVALGYLGLPEATADRFTLLGGERWFRTGDRVSSSPDGVLTHRGRLDGEVKIRGIRVDPGEVEAHLSGHPWIQAAAVVAATLAGRSALVAYVVPRPHARTEALDTEVLAYLRGRVPGHLVPSRITVVPELVLTASGKVDRAGSHRRHTPPEQVKGDLR</sequence>
<comment type="caution">
    <text evidence="4">The sequence shown here is derived from an EMBL/GenBank/DDBJ whole genome shotgun (WGS) entry which is preliminary data.</text>
</comment>
<dbReference type="Gene3D" id="3.30.300.30">
    <property type="match status" value="1"/>
</dbReference>
<accession>A0A919G4C2</accession>
<dbReference type="GO" id="GO:0044550">
    <property type="term" value="P:secondary metabolite biosynthetic process"/>
    <property type="evidence" value="ECO:0007669"/>
    <property type="project" value="TreeGrafter"/>
</dbReference>
<dbReference type="InterPro" id="IPR020845">
    <property type="entry name" value="AMP-binding_CS"/>
</dbReference>
<dbReference type="SUPFAM" id="SSF56801">
    <property type="entry name" value="Acetyl-CoA synthetase-like"/>
    <property type="match status" value="1"/>
</dbReference>
<evidence type="ECO:0000256" key="1">
    <source>
        <dbReference type="SAM" id="MobiDB-lite"/>
    </source>
</evidence>
<dbReference type="InterPro" id="IPR042099">
    <property type="entry name" value="ANL_N_sf"/>
</dbReference>
<dbReference type="InterPro" id="IPR045851">
    <property type="entry name" value="AMP-bd_C_sf"/>
</dbReference>
<feature type="domain" description="AMP-dependent synthetase/ligase" evidence="2">
    <location>
        <begin position="6"/>
        <end position="375"/>
    </location>
</feature>
<organism evidence="4 5">
    <name type="scientific">Kitasatospora indigofera</name>
    <dbReference type="NCBI Taxonomy" id="67307"/>
    <lineage>
        <taxon>Bacteria</taxon>
        <taxon>Bacillati</taxon>
        <taxon>Actinomycetota</taxon>
        <taxon>Actinomycetes</taxon>
        <taxon>Kitasatosporales</taxon>
        <taxon>Streptomycetaceae</taxon>
        <taxon>Kitasatospora</taxon>
    </lineage>
</organism>
<dbReference type="EMBL" id="BNBO01000032">
    <property type="protein sequence ID" value="GHH77298.1"/>
    <property type="molecule type" value="Genomic_DNA"/>
</dbReference>
<evidence type="ECO:0000259" key="2">
    <source>
        <dbReference type="Pfam" id="PF00501"/>
    </source>
</evidence>
<dbReference type="AlphaFoldDB" id="A0A919G4C2"/>
<feature type="region of interest" description="Disordered" evidence="1">
    <location>
        <begin position="506"/>
        <end position="526"/>
    </location>
</feature>
<feature type="compositionally biased region" description="Pro residues" evidence="1">
    <location>
        <begin position="140"/>
        <end position="150"/>
    </location>
</feature>
<dbReference type="PROSITE" id="PS00455">
    <property type="entry name" value="AMP_BINDING"/>
    <property type="match status" value="1"/>
</dbReference>
<dbReference type="PANTHER" id="PTHR45527">
    <property type="entry name" value="NONRIBOSOMAL PEPTIDE SYNTHETASE"/>
    <property type="match status" value="1"/>
</dbReference>
<feature type="domain" description="AMP-binding enzyme C-terminal" evidence="3">
    <location>
        <begin position="429"/>
        <end position="505"/>
    </location>
</feature>
<keyword evidence="5" id="KW-1185">Reference proteome</keyword>
<evidence type="ECO:0000313" key="5">
    <source>
        <dbReference type="Proteomes" id="UP000617734"/>
    </source>
</evidence>